<comment type="caution">
    <text evidence="8">The sequence shown here is derived from an EMBL/GenBank/DDBJ whole genome shotgun (WGS) entry which is preliminary data.</text>
</comment>
<evidence type="ECO:0000313" key="9">
    <source>
        <dbReference type="Proteomes" id="UP001239167"/>
    </source>
</evidence>
<name>A0ABT9Y7Z3_9FIRM</name>
<keyword evidence="5" id="KW-0676">Redox-active center</keyword>
<keyword evidence="2" id="KW-0813">Transport</keyword>
<dbReference type="PIRSF" id="PIRSF000077">
    <property type="entry name" value="Thioredoxin"/>
    <property type="match status" value="1"/>
</dbReference>
<dbReference type="CDD" id="cd02947">
    <property type="entry name" value="TRX_family"/>
    <property type="match status" value="1"/>
</dbReference>
<evidence type="ECO:0000256" key="5">
    <source>
        <dbReference type="ARBA" id="ARBA00023284"/>
    </source>
</evidence>
<dbReference type="Proteomes" id="UP001239167">
    <property type="component" value="Unassembled WGS sequence"/>
</dbReference>
<keyword evidence="3" id="KW-0249">Electron transport</keyword>
<dbReference type="PANTHER" id="PTHR45663">
    <property type="entry name" value="GEO12009P1"/>
    <property type="match status" value="1"/>
</dbReference>
<proteinExistence type="inferred from homology"/>
<evidence type="ECO:0000256" key="4">
    <source>
        <dbReference type="ARBA" id="ARBA00023157"/>
    </source>
</evidence>
<keyword evidence="9" id="KW-1185">Reference proteome</keyword>
<dbReference type="InterPro" id="IPR013766">
    <property type="entry name" value="Thioredoxin_domain"/>
</dbReference>
<comment type="similarity">
    <text evidence="1 6">Belongs to the thioredoxin family.</text>
</comment>
<organism evidence="8 9">
    <name type="scientific">Pectinatus haikarae</name>
    <dbReference type="NCBI Taxonomy" id="349096"/>
    <lineage>
        <taxon>Bacteria</taxon>
        <taxon>Bacillati</taxon>
        <taxon>Bacillota</taxon>
        <taxon>Negativicutes</taxon>
        <taxon>Selenomonadales</taxon>
        <taxon>Selenomonadaceae</taxon>
        <taxon>Pectinatus</taxon>
    </lineage>
</organism>
<dbReference type="RefSeq" id="WP_196604237.1">
    <property type="nucleotide sequence ID" value="NZ_CP116940.1"/>
</dbReference>
<keyword evidence="4" id="KW-1015">Disulfide bond</keyword>
<protein>
    <recommendedName>
        <fullName evidence="6">Thioredoxin</fullName>
    </recommendedName>
</protein>
<gene>
    <name evidence="8" type="ORF">J2S01_001682</name>
</gene>
<evidence type="ECO:0000313" key="8">
    <source>
        <dbReference type="EMBL" id="MDQ0203962.1"/>
    </source>
</evidence>
<evidence type="ECO:0000256" key="2">
    <source>
        <dbReference type="ARBA" id="ARBA00022448"/>
    </source>
</evidence>
<dbReference type="SUPFAM" id="SSF52833">
    <property type="entry name" value="Thioredoxin-like"/>
    <property type="match status" value="1"/>
</dbReference>
<evidence type="ECO:0000256" key="3">
    <source>
        <dbReference type="ARBA" id="ARBA00022982"/>
    </source>
</evidence>
<dbReference type="PRINTS" id="PR00421">
    <property type="entry name" value="THIOREDOXIN"/>
</dbReference>
<dbReference type="Gene3D" id="3.40.30.10">
    <property type="entry name" value="Glutaredoxin"/>
    <property type="match status" value="1"/>
</dbReference>
<evidence type="ECO:0000259" key="7">
    <source>
        <dbReference type="PROSITE" id="PS51352"/>
    </source>
</evidence>
<feature type="domain" description="Thioredoxin" evidence="7">
    <location>
        <begin position="1"/>
        <end position="104"/>
    </location>
</feature>
<evidence type="ECO:0000256" key="1">
    <source>
        <dbReference type="ARBA" id="ARBA00008987"/>
    </source>
</evidence>
<evidence type="ECO:0000256" key="6">
    <source>
        <dbReference type="PIRNR" id="PIRNR000077"/>
    </source>
</evidence>
<dbReference type="EMBL" id="JAUSUE010000011">
    <property type="protein sequence ID" value="MDQ0203962.1"/>
    <property type="molecule type" value="Genomic_DNA"/>
</dbReference>
<sequence length="104" mass="11789">MPQVYTEQNFEKEVLQSPIPVLVHFGAEWCVPCQQFAPIIDEMEENASGEYKVGSVNVDRSRELIEKYNVTMIPTIIIFKNGRSAAQITGAVSRENLCHMMLND</sequence>
<dbReference type="Pfam" id="PF00085">
    <property type="entry name" value="Thioredoxin"/>
    <property type="match status" value="1"/>
</dbReference>
<reference evidence="8 9" key="1">
    <citation type="submission" date="2023-07" db="EMBL/GenBank/DDBJ databases">
        <title>Genomic Encyclopedia of Type Strains, Phase IV (KMG-IV): sequencing the most valuable type-strain genomes for metagenomic binning, comparative biology and taxonomic classification.</title>
        <authorList>
            <person name="Goeker M."/>
        </authorList>
    </citation>
    <scope>NUCLEOTIDE SEQUENCE [LARGE SCALE GENOMIC DNA]</scope>
    <source>
        <strain evidence="8 9">DSM 16980</strain>
    </source>
</reference>
<accession>A0ABT9Y7Z3</accession>
<dbReference type="InterPro" id="IPR036249">
    <property type="entry name" value="Thioredoxin-like_sf"/>
</dbReference>
<dbReference type="PROSITE" id="PS51352">
    <property type="entry name" value="THIOREDOXIN_2"/>
    <property type="match status" value="1"/>
</dbReference>
<dbReference type="InterPro" id="IPR005746">
    <property type="entry name" value="Thioredoxin"/>
</dbReference>
<dbReference type="PANTHER" id="PTHR45663:SF11">
    <property type="entry name" value="GEO12009P1"/>
    <property type="match status" value="1"/>
</dbReference>